<protein>
    <submittedName>
        <fullName evidence="4">Chromosome partitioning protein ParA</fullName>
    </submittedName>
</protein>
<feature type="transmembrane region" description="Helical" evidence="1">
    <location>
        <begin position="326"/>
        <end position="349"/>
    </location>
</feature>
<dbReference type="EMBL" id="CP051682">
    <property type="protein sequence ID" value="QJD98321.1"/>
    <property type="molecule type" value="Genomic_DNA"/>
</dbReference>
<dbReference type="InterPro" id="IPR011622">
    <property type="entry name" value="7TMR_DISM_rcpt_extracell_dom2"/>
</dbReference>
<evidence type="ECO:0000259" key="2">
    <source>
        <dbReference type="Pfam" id="PF07695"/>
    </source>
</evidence>
<keyword evidence="5" id="KW-1185">Reference proteome</keyword>
<dbReference type="Pfam" id="PF07695">
    <property type="entry name" value="7TMR-DISM_7TM"/>
    <property type="match status" value="1"/>
</dbReference>
<evidence type="ECO:0000259" key="3">
    <source>
        <dbReference type="Pfam" id="PF07696"/>
    </source>
</evidence>
<dbReference type="InterPro" id="IPR011623">
    <property type="entry name" value="7TMR_DISM_rcpt_extracell_dom1"/>
</dbReference>
<evidence type="ECO:0000313" key="5">
    <source>
        <dbReference type="Proteomes" id="UP000503278"/>
    </source>
</evidence>
<organism evidence="4 5">
    <name type="scientific">Mucilaginibacter robiniae</name>
    <dbReference type="NCBI Taxonomy" id="2728022"/>
    <lineage>
        <taxon>Bacteria</taxon>
        <taxon>Pseudomonadati</taxon>
        <taxon>Bacteroidota</taxon>
        <taxon>Sphingobacteriia</taxon>
        <taxon>Sphingobacteriales</taxon>
        <taxon>Sphingobacteriaceae</taxon>
        <taxon>Mucilaginibacter</taxon>
    </lineage>
</organism>
<dbReference type="AlphaFoldDB" id="A0A7L5E5P4"/>
<gene>
    <name evidence="4" type="ORF">HH214_06290</name>
</gene>
<dbReference type="KEGG" id="mrob:HH214_06290"/>
<feature type="transmembrane region" description="Helical" evidence="1">
    <location>
        <begin position="238"/>
        <end position="257"/>
    </location>
</feature>
<dbReference type="Pfam" id="PF07696">
    <property type="entry name" value="7TMR-DISMED2"/>
    <property type="match status" value="1"/>
</dbReference>
<keyword evidence="1" id="KW-1133">Transmembrane helix</keyword>
<feature type="transmembrane region" description="Helical" evidence="1">
    <location>
        <begin position="294"/>
        <end position="314"/>
    </location>
</feature>
<feature type="transmembrane region" description="Helical" evidence="1">
    <location>
        <begin position="355"/>
        <end position="373"/>
    </location>
</feature>
<keyword evidence="1" id="KW-0812">Transmembrane</keyword>
<feature type="domain" description="7TM-DISM receptor extracellular" evidence="2">
    <location>
        <begin position="171"/>
        <end position="375"/>
    </location>
</feature>
<name>A0A7L5E5P4_9SPHI</name>
<feature type="transmembrane region" description="Helical" evidence="1">
    <location>
        <begin position="203"/>
        <end position="226"/>
    </location>
</feature>
<dbReference type="Proteomes" id="UP000503278">
    <property type="component" value="Chromosome"/>
</dbReference>
<dbReference type="Gene3D" id="2.60.40.2380">
    <property type="match status" value="1"/>
</dbReference>
<evidence type="ECO:0000313" key="4">
    <source>
        <dbReference type="EMBL" id="QJD98321.1"/>
    </source>
</evidence>
<accession>A0A7L5E5P4</accession>
<evidence type="ECO:0000256" key="1">
    <source>
        <dbReference type="SAM" id="Phobius"/>
    </source>
</evidence>
<sequence length="620" mass="72315">MVYSVKAQVAVPLSDKIDQHIFTYHEIDCLEDAAGHYTINQVASPDLAAKFKPSTLSTPVTTNTNSVYWYRIRIANNPNTHNNWLLEFFDQTIDDVTVFSPDENHHYAAFHLGASHPFIQRLYQHKNFSININNQPEKTSVYYMRLKSHQPANVIVVLRSVSWFIHYALDEYFFFGIFYGMVLVFSLYNLVMFFAIRQIQYLYYILYNLSIGLYEMCADGIAYQFIWPNAPVWNQYAYGIALFLASIFALLFTQSLLYVRSKANRLNKVIWGVILLRSLFFVACLFFNKNWFAYKIIEIVPLSLAYFTGCRILYKGYRPARYFVIGYSFLLAGFMIKVLLALNVAWLPFGPVTHYSLSFCFVMEMLFISFAIGDKVRFLKTKKNQAQRNTIQQLRKNEELKDGINRMLEQQVTERTKELVEQSAVIEQQNEELKSVNMLLQQQAEEISRMNVLLEKDNIVLQTSIEKVTHDRVMSSDVDFEEFSRIYPDREACFKFLSDLKWEKGYACRKCGHTHYSNGHLPYSRRCSKCGYEESVIAYTILQNTRIPINKAFYMLFLVYSTKGKISSHKLSEILSIRQSTCWAYSARIKKVMDEKKKELRNAGHKGWSKLVLEPLAEDA</sequence>
<proteinExistence type="predicted"/>
<feature type="domain" description="7TM-DISM receptor extracellular" evidence="3">
    <location>
        <begin position="26"/>
        <end position="158"/>
    </location>
</feature>
<feature type="transmembrane region" description="Helical" evidence="1">
    <location>
        <begin position="269"/>
        <end position="288"/>
    </location>
</feature>
<keyword evidence="1" id="KW-0472">Membrane</keyword>
<reference evidence="4 5" key="1">
    <citation type="submission" date="2020-04" db="EMBL/GenBank/DDBJ databases">
        <title>Genome sequencing of novel species.</title>
        <authorList>
            <person name="Heo J."/>
            <person name="Kim S.-J."/>
            <person name="Kim J.-S."/>
            <person name="Hong S.-B."/>
            <person name="Kwon S.-W."/>
        </authorList>
    </citation>
    <scope>NUCLEOTIDE SEQUENCE [LARGE SCALE GENOMIC DNA]</scope>
    <source>
        <strain evidence="4 5">F39-2</strain>
    </source>
</reference>
<feature type="transmembrane region" description="Helical" evidence="1">
    <location>
        <begin position="175"/>
        <end position="196"/>
    </location>
</feature>